<reference evidence="1" key="1">
    <citation type="journal article" date="2023" name="Comput. Struct. Biotechnol. J.">
        <title>Discovery of a novel marine Bacteroidetes with a rich repertoire of carbohydrate-active enzymes.</title>
        <authorList>
            <person name="Chen B."/>
            <person name="Liu G."/>
            <person name="Chen Q."/>
            <person name="Wang H."/>
            <person name="Liu L."/>
            <person name="Tang K."/>
        </authorList>
    </citation>
    <scope>NUCLEOTIDE SEQUENCE</scope>
    <source>
        <strain evidence="1">TK19036</strain>
    </source>
</reference>
<organism evidence="1">
    <name type="scientific">Roseihalotalea indica</name>
    <dbReference type="NCBI Taxonomy" id="2867963"/>
    <lineage>
        <taxon>Bacteria</taxon>
        <taxon>Pseudomonadati</taxon>
        <taxon>Bacteroidota</taxon>
        <taxon>Cytophagia</taxon>
        <taxon>Cytophagales</taxon>
        <taxon>Catalimonadaceae</taxon>
        <taxon>Roseihalotalea</taxon>
    </lineage>
</organism>
<proteinExistence type="predicted"/>
<protein>
    <recommendedName>
        <fullName evidence="2">Lipocalin-like domain-containing protein</fullName>
    </recommendedName>
</protein>
<accession>A0AA49GK34</accession>
<name>A0AA49GK34_9BACT</name>
<dbReference type="EMBL" id="CP120682">
    <property type="protein sequence ID" value="WKN35196.1"/>
    <property type="molecule type" value="Genomic_DNA"/>
</dbReference>
<reference evidence="1" key="2">
    <citation type="journal article" date="2024" name="Antonie Van Leeuwenhoek">
        <title>Roseihalotalea indica gen. nov., sp. nov., a halophilic Bacteroidetes from mesopelagic Southwest Indian Ocean with higher carbohydrate metabolic potential.</title>
        <authorList>
            <person name="Chen B."/>
            <person name="Zhang M."/>
            <person name="Lin D."/>
            <person name="Ye J."/>
            <person name="Tang K."/>
        </authorList>
    </citation>
    <scope>NUCLEOTIDE SEQUENCE</scope>
    <source>
        <strain evidence="1">TK19036</strain>
    </source>
</reference>
<evidence type="ECO:0000313" key="1">
    <source>
        <dbReference type="EMBL" id="WKN35196.1"/>
    </source>
</evidence>
<evidence type="ECO:0008006" key="2">
    <source>
        <dbReference type="Google" id="ProtNLM"/>
    </source>
</evidence>
<sequence>MKHLAGILLLISTVLTLPGCMSTTPSDLLGIWKINSFTVDGFDRNRVAFNRNGLDDPVEWGNAIQFMADGSFQTNLGQQGRWKLSKSRTDVLLYTLEEAEPVRWKASVGDEFLVLYTSTRKIIFSRTDQLPAPPTPTPPNLLTNLPGTWYFYEWIDQQDTILYPSTEKQAHWLTMDWQGSYQSGEGKHQSFQGKWVLQQDTLQLSDTEQALRQTWHIQLSGDTLFVEPADDTTQWFKALLVRKM</sequence>
<dbReference type="AlphaFoldDB" id="A0AA49GK34"/>
<gene>
    <name evidence="1" type="ORF">K4G66_22725</name>
</gene>